<evidence type="ECO:0008006" key="5">
    <source>
        <dbReference type="Google" id="ProtNLM"/>
    </source>
</evidence>
<dbReference type="EMBL" id="MQUQ01000015">
    <property type="protein sequence ID" value="OLZ47772.1"/>
    <property type="molecule type" value="Genomic_DNA"/>
</dbReference>
<name>A0A1R0KMB7_9PSEU</name>
<feature type="compositionally biased region" description="Acidic residues" evidence="1">
    <location>
        <begin position="1"/>
        <end position="10"/>
    </location>
</feature>
<reference evidence="3 4" key="1">
    <citation type="submission" date="2016-01" db="EMBL/GenBank/DDBJ databases">
        <title>Amycolatopsis coloradensis genome sequencing and assembly.</title>
        <authorList>
            <person name="Mayilraj S."/>
        </authorList>
    </citation>
    <scope>NUCLEOTIDE SEQUENCE [LARGE SCALE GENOMIC DNA]</scope>
    <source>
        <strain evidence="3 4">DSM 44225</strain>
    </source>
</reference>
<gene>
    <name evidence="3" type="ORF">BS329_28315</name>
</gene>
<keyword evidence="2" id="KW-1133">Transmembrane helix</keyword>
<dbReference type="Proteomes" id="UP000187486">
    <property type="component" value="Unassembled WGS sequence"/>
</dbReference>
<feature type="transmembrane region" description="Helical" evidence="2">
    <location>
        <begin position="42"/>
        <end position="61"/>
    </location>
</feature>
<evidence type="ECO:0000256" key="1">
    <source>
        <dbReference type="SAM" id="MobiDB-lite"/>
    </source>
</evidence>
<keyword evidence="2" id="KW-0472">Membrane</keyword>
<dbReference type="RefSeq" id="WP_076164257.1">
    <property type="nucleotide sequence ID" value="NZ_JBEZVB010000023.1"/>
</dbReference>
<feature type="transmembrane region" description="Helical" evidence="2">
    <location>
        <begin position="155"/>
        <end position="173"/>
    </location>
</feature>
<organism evidence="3 4">
    <name type="scientific">Amycolatopsis coloradensis</name>
    <dbReference type="NCBI Taxonomy" id="76021"/>
    <lineage>
        <taxon>Bacteria</taxon>
        <taxon>Bacillati</taxon>
        <taxon>Actinomycetota</taxon>
        <taxon>Actinomycetes</taxon>
        <taxon>Pseudonocardiales</taxon>
        <taxon>Pseudonocardiaceae</taxon>
        <taxon>Amycolatopsis</taxon>
    </lineage>
</organism>
<evidence type="ECO:0000313" key="3">
    <source>
        <dbReference type="EMBL" id="OLZ47772.1"/>
    </source>
</evidence>
<feature type="transmembrane region" description="Helical" evidence="2">
    <location>
        <begin position="128"/>
        <end position="149"/>
    </location>
</feature>
<comment type="caution">
    <text evidence="3">The sequence shown here is derived from an EMBL/GenBank/DDBJ whole genome shotgun (WGS) entry which is preliminary data.</text>
</comment>
<dbReference type="OrthoDB" id="3690922at2"/>
<keyword evidence="2" id="KW-0812">Transmembrane</keyword>
<feature type="region of interest" description="Disordered" evidence="1">
    <location>
        <begin position="1"/>
        <end position="29"/>
    </location>
</feature>
<protein>
    <recommendedName>
        <fullName evidence="5">DUF4064 domain-containing protein</fullName>
    </recommendedName>
</protein>
<keyword evidence="4" id="KW-1185">Reference proteome</keyword>
<sequence length="181" mass="19589">MSDSEADETDDERRKRGRAPDPILPGQEAPKRVVPKPVAISFWLWIATGVLLLAGPVYLLIGRQTVIDEFSRQNAEQANPALKVDPARIVDGVDGLILNLFVGAITFALLFALFAYKAREGTRSARTVLTVLAVVLAIIGLFYLAGAVFVVLGTLLAVVALILMYLPSVADYFPKAGRELP</sequence>
<evidence type="ECO:0000256" key="2">
    <source>
        <dbReference type="SAM" id="Phobius"/>
    </source>
</evidence>
<dbReference type="AlphaFoldDB" id="A0A1R0KMB7"/>
<dbReference type="STRING" id="76021.BS329_28315"/>
<feature type="transmembrane region" description="Helical" evidence="2">
    <location>
        <begin position="96"/>
        <end position="116"/>
    </location>
</feature>
<evidence type="ECO:0000313" key="4">
    <source>
        <dbReference type="Proteomes" id="UP000187486"/>
    </source>
</evidence>
<accession>A0A1R0KMB7</accession>
<proteinExistence type="predicted"/>